<dbReference type="InterPro" id="IPR026591">
    <property type="entry name" value="Sirtuin_cat_small_dom_sf"/>
</dbReference>
<proteinExistence type="predicted"/>
<feature type="binding site" evidence="4">
    <location>
        <position position="164"/>
    </location>
    <ligand>
        <name>Zn(2+)</name>
        <dbReference type="ChEBI" id="CHEBI:29105"/>
    </ligand>
</feature>
<dbReference type="GO" id="GO:0070403">
    <property type="term" value="F:NAD+ binding"/>
    <property type="evidence" value="ECO:0007669"/>
    <property type="project" value="InterPro"/>
</dbReference>
<protein>
    <recommendedName>
        <fullName evidence="1">protein acetyllysine N-acetyltransferase</fullName>
        <ecNumber evidence="1">2.3.1.286</ecNumber>
    </recommendedName>
</protein>
<dbReference type="Proteomes" id="UP000266177">
    <property type="component" value="Unassembled WGS sequence"/>
</dbReference>
<dbReference type="GO" id="GO:0046872">
    <property type="term" value="F:metal ion binding"/>
    <property type="evidence" value="ECO:0007669"/>
    <property type="project" value="UniProtKB-KW"/>
</dbReference>
<dbReference type="InterPro" id="IPR003000">
    <property type="entry name" value="Sirtuin"/>
</dbReference>
<feature type="binding site" evidence="4">
    <location>
        <position position="145"/>
    </location>
    <ligand>
        <name>Zn(2+)</name>
        <dbReference type="ChEBI" id="CHEBI:29105"/>
    </ligand>
</feature>
<dbReference type="OrthoDB" id="9800582at2"/>
<comment type="caution">
    <text evidence="6">The sequence shown here is derived from an EMBL/GenBank/DDBJ whole genome shotgun (WGS) entry which is preliminary data.</text>
</comment>
<keyword evidence="4" id="KW-0479">Metal-binding</keyword>
<dbReference type="InterPro" id="IPR029035">
    <property type="entry name" value="DHS-like_NAD/FAD-binding_dom"/>
</dbReference>
<dbReference type="SUPFAM" id="SSF52467">
    <property type="entry name" value="DHS-like NAD/FAD-binding domain"/>
    <property type="match status" value="1"/>
</dbReference>
<evidence type="ECO:0000259" key="5">
    <source>
        <dbReference type="PROSITE" id="PS50305"/>
    </source>
</evidence>
<feature type="active site" description="Proton acceptor" evidence="4">
    <location>
        <position position="134"/>
    </location>
</feature>
<evidence type="ECO:0000313" key="7">
    <source>
        <dbReference type="Proteomes" id="UP000266177"/>
    </source>
</evidence>
<dbReference type="PROSITE" id="PS50305">
    <property type="entry name" value="SIRTUIN"/>
    <property type="match status" value="1"/>
</dbReference>
<name>A0A3A3GA40_PANTH</name>
<dbReference type="InterPro" id="IPR026590">
    <property type="entry name" value="Ssirtuin_cat_dom"/>
</dbReference>
<evidence type="ECO:0000256" key="1">
    <source>
        <dbReference type="ARBA" id="ARBA00012928"/>
    </source>
</evidence>
<dbReference type="NCBIfam" id="NF001752">
    <property type="entry name" value="PRK00481.1-1"/>
    <property type="match status" value="1"/>
</dbReference>
<organism evidence="6 7">
    <name type="scientific">Paenibacillus thiaminolyticus</name>
    <name type="common">Bacillus thiaminolyticus</name>
    <dbReference type="NCBI Taxonomy" id="49283"/>
    <lineage>
        <taxon>Bacteria</taxon>
        <taxon>Bacillati</taxon>
        <taxon>Bacillota</taxon>
        <taxon>Bacilli</taxon>
        <taxon>Bacillales</taxon>
        <taxon>Paenibacillaceae</taxon>
        <taxon>Paenibacillus</taxon>
    </lineage>
</organism>
<feature type="binding site" evidence="4">
    <location>
        <position position="142"/>
    </location>
    <ligand>
        <name>Zn(2+)</name>
        <dbReference type="ChEBI" id="CHEBI:29105"/>
    </ligand>
</feature>
<dbReference type="InterPro" id="IPR050134">
    <property type="entry name" value="NAD-dep_sirtuin_deacylases"/>
</dbReference>
<dbReference type="CDD" id="cd01407">
    <property type="entry name" value="SIR2-fam"/>
    <property type="match status" value="1"/>
</dbReference>
<dbReference type="EMBL" id="QYZD01000042">
    <property type="protein sequence ID" value="RJG18931.1"/>
    <property type="molecule type" value="Genomic_DNA"/>
</dbReference>
<dbReference type="RefSeq" id="WP_119796335.1">
    <property type="nucleotide sequence ID" value="NZ_QYZD01000042.1"/>
</dbReference>
<feature type="binding site" evidence="4">
    <location>
        <position position="167"/>
    </location>
    <ligand>
        <name>Zn(2+)</name>
        <dbReference type="ChEBI" id="CHEBI:29105"/>
    </ligand>
</feature>
<dbReference type="PANTHER" id="PTHR11085:SF4">
    <property type="entry name" value="NAD-DEPENDENT PROTEIN DEACYLASE"/>
    <property type="match status" value="1"/>
</dbReference>
<dbReference type="Gene3D" id="3.40.50.1220">
    <property type="entry name" value="TPP-binding domain"/>
    <property type="match status" value="1"/>
</dbReference>
<reference evidence="6 7" key="1">
    <citation type="submission" date="2018-09" db="EMBL/GenBank/DDBJ databases">
        <title>Paenibacillus SK2017-BO5.</title>
        <authorList>
            <person name="Piskunova J.V."/>
            <person name="Dubiley S.A."/>
            <person name="Severinov K.V."/>
        </authorList>
    </citation>
    <scope>NUCLEOTIDE SEQUENCE [LARGE SCALE GENOMIC DNA]</scope>
    <source>
        <strain evidence="6 7">BO5</strain>
    </source>
</reference>
<dbReference type="GO" id="GO:0017136">
    <property type="term" value="F:histone deacetylase activity, NAD-dependent"/>
    <property type="evidence" value="ECO:0007669"/>
    <property type="project" value="TreeGrafter"/>
</dbReference>
<gene>
    <name evidence="6" type="ORF">DQX05_26675</name>
</gene>
<dbReference type="Pfam" id="PF02146">
    <property type="entry name" value="SIR2"/>
    <property type="match status" value="1"/>
</dbReference>
<feature type="domain" description="Deacetylase sirtuin-type" evidence="5">
    <location>
        <begin position="7"/>
        <end position="269"/>
    </location>
</feature>
<evidence type="ECO:0000256" key="3">
    <source>
        <dbReference type="ARBA" id="ARBA00023027"/>
    </source>
</evidence>
<sequence>MKMDMLDADGQAHAAELADRLGRSRYTVFFGGAGTSTESGIPDFRSDQGLFSAGEAEAFAYPPEMILSRSFFERDPVTFYRYYRAKMLHPGAEPNGAHRTLAKLEEDGIVKAIVTQNIDGLHQAAGSREVLELHGSVHRNRCMTCGAEHDLPLAAESQDPIPLCPGCGGMVKPDVVLYEEALDEEVINRAVEHILRADLLIVGGTSLNVMPAASFVRLATGADIVIANRTPTSMDYRAAAVYREPMGALFEAAYDILSQRKGVRHHVDDGNRPGHDEP</sequence>
<keyword evidence="2" id="KW-0808">Transferase</keyword>
<dbReference type="Gene3D" id="3.30.1600.10">
    <property type="entry name" value="SIR2/SIRT2 'Small Domain"/>
    <property type="match status" value="1"/>
</dbReference>
<evidence type="ECO:0000313" key="6">
    <source>
        <dbReference type="EMBL" id="RJG18931.1"/>
    </source>
</evidence>
<evidence type="ECO:0000256" key="2">
    <source>
        <dbReference type="ARBA" id="ARBA00022679"/>
    </source>
</evidence>
<accession>A0A3A3GA40</accession>
<evidence type="ECO:0000256" key="4">
    <source>
        <dbReference type="PROSITE-ProRule" id="PRU00236"/>
    </source>
</evidence>
<dbReference type="AlphaFoldDB" id="A0A3A3GA40"/>
<dbReference type="EC" id="2.3.1.286" evidence="1"/>
<keyword evidence="4" id="KW-0862">Zinc</keyword>
<dbReference type="PANTHER" id="PTHR11085">
    <property type="entry name" value="NAD-DEPENDENT PROTEIN DEACYLASE SIRTUIN-5, MITOCHONDRIAL-RELATED"/>
    <property type="match status" value="1"/>
</dbReference>
<keyword evidence="3" id="KW-0520">NAD</keyword>